<accession>Q31QH7</accession>
<dbReference type="InterPro" id="IPR003099">
    <property type="entry name" value="Prephen_DH"/>
</dbReference>
<comment type="similarity">
    <text evidence="1">Belongs to the prephenate/arogenate dehydrogenase family.</text>
</comment>
<dbReference type="GO" id="GO:0004665">
    <property type="term" value="F:prephenate dehydrogenase (NADP+) activity"/>
    <property type="evidence" value="ECO:0007669"/>
    <property type="project" value="InterPro"/>
</dbReference>
<dbReference type="BioCyc" id="SYNEL:SYNPCC7942_0660-MONOMER"/>
<dbReference type="Gene3D" id="3.40.50.720">
    <property type="entry name" value="NAD(P)-binding Rossmann-like Domain"/>
    <property type="match status" value="1"/>
</dbReference>
<dbReference type="InterPro" id="IPR050812">
    <property type="entry name" value="Preph/Arog_dehydrog"/>
</dbReference>
<dbReference type="PANTHER" id="PTHR21363">
    <property type="entry name" value="PREPHENATE DEHYDROGENASE"/>
    <property type="match status" value="1"/>
</dbReference>
<dbReference type="PaxDb" id="1140-Synpcc7942_0660"/>
<dbReference type="HOGENOM" id="CLU_055968_2_0_3"/>
<dbReference type="KEGG" id="syf:Synpcc7942_0660"/>
<name>Q31QH7_SYNE7</name>
<dbReference type="InterPro" id="IPR046825">
    <property type="entry name" value="PDH_C"/>
</dbReference>
<proteinExistence type="inferred from homology"/>
<dbReference type="GO" id="GO:0033730">
    <property type="term" value="F:arogenate dehydrogenase (NADP+) activity"/>
    <property type="evidence" value="ECO:0007669"/>
    <property type="project" value="UniProtKB-EC"/>
</dbReference>
<protein>
    <submittedName>
        <fullName evidence="4">Arogenate dehydrogenase (NADP)</fullName>
        <ecNumber evidence="4">1.3.1.78</ecNumber>
    </submittedName>
</protein>
<dbReference type="SUPFAM" id="SSF51735">
    <property type="entry name" value="NAD(P)-binding Rossmann-fold domains"/>
    <property type="match status" value="1"/>
</dbReference>
<dbReference type="InterPro" id="IPR046826">
    <property type="entry name" value="PDH_N"/>
</dbReference>
<keyword evidence="2 4" id="KW-0560">Oxidoreductase</keyword>
<evidence type="ECO:0000256" key="1">
    <source>
        <dbReference type="ARBA" id="ARBA00007964"/>
    </source>
</evidence>
<dbReference type="PANTHER" id="PTHR21363:SF0">
    <property type="entry name" value="PREPHENATE DEHYDROGENASE [NADP(+)]"/>
    <property type="match status" value="1"/>
</dbReference>
<evidence type="ECO:0000259" key="3">
    <source>
        <dbReference type="PROSITE" id="PS51176"/>
    </source>
</evidence>
<dbReference type="EMBL" id="CP000100">
    <property type="protein sequence ID" value="ABB56692.1"/>
    <property type="molecule type" value="Genomic_DNA"/>
</dbReference>
<dbReference type="SUPFAM" id="SSF48179">
    <property type="entry name" value="6-phosphogluconate dehydrogenase C-terminal domain-like"/>
    <property type="match status" value="1"/>
</dbReference>
<dbReference type="Proteomes" id="UP000889800">
    <property type="component" value="Chromosome"/>
</dbReference>
<organism evidence="4 5">
    <name type="scientific">Synechococcus elongatus (strain ATCC 33912 / PCC 7942 / FACHB-805)</name>
    <name type="common">Anacystis nidulans R2</name>
    <dbReference type="NCBI Taxonomy" id="1140"/>
    <lineage>
        <taxon>Bacteria</taxon>
        <taxon>Bacillati</taxon>
        <taxon>Cyanobacteriota</taxon>
        <taxon>Cyanophyceae</taxon>
        <taxon>Synechococcales</taxon>
        <taxon>Synechococcaceae</taxon>
        <taxon>Synechococcus</taxon>
    </lineage>
</organism>
<dbReference type="Pfam" id="PF20463">
    <property type="entry name" value="PDH_C"/>
    <property type="match status" value="1"/>
</dbReference>
<dbReference type="AlphaFoldDB" id="Q31QH7"/>
<dbReference type="EC" id="1.3.1.78" evidence="4"/>
<dbReference type="GO" id="GO:0070403">
    <property type="term" value="F:NAD+ binding"/>
    <property type="evidence" value="ECO:0007669"/>
    <property type="project" value="InterPro"/>
</dbReference>
<evidence type="ECO:0000256" key="2">
    <source>
        <dbReference type="ARBA" id="ARBA00023002"/>
    </source>
</evidence>
<keyword evidence="5" id="KW-1185">Reference proteome</keyword>
<dbReference type="FunFam" id="3.40.50.720:FF:000208">
    <property type="entry name" value="Prephenate dehydrogenase"/>
    <property type="match status" value="1"/>
</dbReference>
<dbReference type="GO" id="GO:0006571">
    <property type="term" value="P:tyrosine biosynthetic process"/>
    <property type="evidence" value="ECO:0007669"/>
    <property type="project" value="InterPro"/>
</dbReference>
<gene>
    <name evidence="4" type="ordered locus">Synpcc7942_0660</name>
</gene>
<dbReference type="InterPro" id="IPR036291">
    <property type="entry name" value="NAD(P)-bd_dom_sf"/>
</dbReference>
<dbReference type="PROSITE" id="PS51176">
    <property type="entry name" value="PDH_ADH"/>
    <property type="match status" value="1"/>
</dbReference>
<dbReference type="eggNOG" id="COG0287">
    <property type="taxonomic scope" value="Bacteria"/>
</dbReference>
<dbReference type="GO" id="GO:0008977">
    <property type="term" value="F:prephenate dehydrogenase (NAD+) activity"/>
    <property type="evidence" value="ECO:0007669"/>
    <property type="project" value="InterPro"/>
</dbReference>
<feature type="domain" description="Prephenate/arogenate dehydrogenase" evidence="3">
    <location>
        <begin position="46"/>
        <end position="323"/>
    </location>
</feature>
<sequence length="323" mass="34660">MMRPGIFCSLLSQPAAQQLVNFDLKHWLILAASGSVGSTTVARDVMRIGIVGLGLIGGSLGFDWRDRGHRLLGYSRRPATCERAIARGVVDHASPDPAVLTEAEVIVLATPLGVLETTVRELRDYWHPEAIVTDVGSVKQPIVAALDPLWPRFVGGHPMAGTAENGIEAALRGLFQNRPYVLTPTDQTDPAAIAVVAQLAQELGSVVLHCDPASHDRAVATISHLPVFISASLIQTCLQEPDPAVQTLAATLASSGFCDTSRVGGGNPELGVMMARYNQAALLEQIDRYQIQLERLKTAIAAADEPAIAAILQQNQEMRPRYL</sequence>
<evidence type="ECO:0000313" key="4">
    <source>
        <dbReference type="EMBL" id="ABB56692.1"/>
    </source>
</evidence>
<dbReference type="InterPro" id="IPR008927">
    <property type="entry name" value="6-PGluconate_DH-like_C_sf"/>
</dbReference>
<dbReference type="Gene3D" id="1.10.3660.10">
    <property type="entry name" value="6-phosphogluconate dehydrogenase C-terminal like domain"/>
    <property type="match status" value="1"/>
</dbReference>
<reference evidence="5" key="1">
    <citation type="submission" date="2005-08" db="EMBL/GenBank/DDBJ databases">
        <title>Complete sequence of chromosome 1 of Synechococcus elongatus PCC 7942.</title>
        <authorList>
            <consortium name="US DOE Joint Genome Institute"/>
            <person name="Copeland A."/>
            <person name="Lucas S."/>
            <person name="Lapidus A."/>
            <person name="Barry K."/>
            <person name="Detter J.C."/>
            <person name="Glavina T."/>
            <person name="Hammon N."/>
            <person name="Israni S."/>
            <person name="Pitluck S."/>
            <person name="Schmutz J."/>
            <person name="Larimer F."/>
            <person name="Land M."/>
            <person name="Kyrpides N."/>
            <person name="Lykidis A."/>
            <person name="Richardson P."/>
        </authorList>
    </citation>
    <scope>NUCLEOTIDE SEQUENCE [LARGE SCALE GENOMIC DNA]</scope>
    <source>
        <strain evidence="5">ATCC 33912 / PCC 7942 / FACHB-805</strain>
    </source>
</reference>
<dbReference type="STRING" id="1140.Synpcc7942_0660"/>
<dbReference type="NCBIfam" id="NF005650">
    <property type="entry name" value="PRK07417.1"/>
    <property type="match status" value="1"/>
</dbReference>
<evidence type="ECO:0000313" key="5">
    <source>
        <dbReference type="Proteomes" id="UP000889800"/>
    </source>
</evidence>
<dbReference type="Pfam" id="PF02153">
    <property type="entry name" value="PDH_N"/>
    <property type="match status" value="1"/>
</dbReference>